<dbReference type="SUPFAM" id="SSF48264">
    <property type="entry name" value="Cytochrome P450"/>
    <property type="match status" value="1"/>
</dbReference>
<accession>A0ABP6LI05</accession>
<reference evidence="3" key="1">
    <citation type="journal article" date="2019" name="Int. J. Syst. Evol. Microbiol.">
        <title>The Global Catalogue of Microorganisms (GCM) 10K type strain sequencing project: providing services to taxonomists for standard genome sequencing and annotation.</title>
        <authorList>
            <consortium name="The Broad Institute Genomics Platform"/>
            <consortium name="The Broad Institute Genome Sequencing Center for Infectious Disease"/>
            <person name="Wu L."/>
            <person name="Ma J."/>
        </authorList>
    </citation>
    <scope>NUCLEOTIDE SEQUENCE [LARGE SCALE GENOMIC DNA]</scope>
    <source>
        <strain evidence="3">JCM 9091</strain>
    </source>
</reference>
<organism evidence="2 3">
    <name type="scientific">Streptomyces glomeratus</name>
    <dbReference type="NCBI Taxonomy" id="284452"/>
    <lineage>
        <taxon>Bacteria</taxon>
        <taxon>Bacillati</taxon>
        <taxon>Actinomycetota</taxon>
        <taxon>Actinomycetes</taxon>
        <taxon>Kitasatosporales</taxon>
        <taxon>Streptomycetaceae</taxon>
        <taxon>Streptomyces</taxon>
    </lineage>
</organism>
<dbReference type="EMBL" id="BAAAUF010000020">
    <property type="protein sequence ID" value="GAA3044008.1"/>
    <property type="molecule type" value="Genomic_DNA"/>
</dbReference>
<gene>
    <name evidence="2" type="ORF">GCM10010448_28500</name>
</gene>
<evidence type="ECO:0000313" key="2">
    <source>
        <dbReference type="EMBL" id="GAA3044008.1"/>
    </source>
</evidence>
<dbReference type="PANTHER" id="PTHR46696">
    <property type="entry name" value="P450, PUTATIVE (EUROFUNG)-RELATED"/>
    <property type="match status" value="1"/>
</dbReference>
<comment type="similarity">
    <text evidence="1">Belongs to the cytochrome P450 family.</text>
</comment>
<dbReference type="Gene3D" id="1.10.630.10">
    <property type="entry name" value="Cytochrome P450"/>
    <property type="match status" value="1"/>
</dbReference>
<sequence>MGTSSAAPHRLDPSGGCPHADNARLLTRSAIAPVLLPGEVEGMAVLGHRALREFLAHPDVAKDARHFTALREGRIAEGWPLMPFVAVQGMTTADGDDHRRLRSLVSRAFTARRVAELRPRVEESTESLLDELERTAACGGGVADLRRRL</sequence>
<evidence type="ECO:0000313" key="3">
    <source>
        <dbReference type="Proteomes" id="UP001501532"/>
    </source>
</evidence>
<protein>
    <recommendedName>
        <fullName evidence="4">Cytochrome P450</fullName>
    </recommendedName>
</protein>
<dbReference type="InterPro" id="IPR036396">
    <property type="entry name" value="Cyt_P450_sf"/>
</dbReference>
<evidence type="ECO:0008006" key="4">
    <source>
        <dbReference type="Google" id="ProtNLM"/>
    </source>
</evidence>
<comment type="caution">
    <text evidence="2">The sequence shown here is derived from an EMBL/GenBank/DDBJ whole genome shotgun (WGS) entry which is preliminary data.</text>
</comment>
<keyword evidence="3" id="KW-1185">Reference proteome</keyword>
<name>A0ABP6LI05_9ACTN</name>
<evidence type="ECO:0000256" key="1">
    <source>
        <dbReference type="ARBA" id="ARBA00010617"/>
    </source>
</evidence>
<proteinExistence type="inferred from homology"/>
<dbReference type="PANTHER" id="PTHR46696:SF1">
    <property type="entry name" value="CYTOCHROME P450 YJIB-RELATED"/>
    <property type="match status" value="1"/>
</dbReference>
<dbReference type="Proteomes" id="UP001501532">
    <property type="component" value="Unassembled WGS sequence"/>
</dbReference>